<protein>
    <recommendedName>
        <fullName evidence="3">FAS1 domain-containing protein</fullName>
    </recommendedName>
</protein>
<feature type="domain" description="FAS1" evidence="3">
    <location>
        <begin position="33"/>
        <end position="212"/>
    </location>
</feature>
<dbReference type="InterPro" id="IPR000782">
    <property type="entry name" value="FAS1_domain"/>
</dbReference>
<dbReference type="PROSITE" id="PS50213">
    <property type="entry name" value="FAS1"/>
    <property type="match status" value="4"/>
</dbReference>
<feature type="chain" id="PRO_5015314834" description="FAS1 domain-containing protein" evidence="2">
    <location>
        <begin position="21"/>
        <end position="895"/>
    </location>
</feature>
<keyword evidence="1" id="KW-0472">Membrane</keyword>
<sequence length="895" mass="97944">MRLWGSTPLFLLTLSQLASTAQVHFEQESAVFSGNLVDALGNDSDYTSLLVLLQRTRLIPTLNKLNGSTLFAPTNDAIKRRASRNALWDTALGVEELNLLDNIQEKLRQELFYHLLNYSLSELPTEQDPQVHRTLHFPHIPVEPPTHDPPPYPPWMPIPGGTLGGEPQRLRISSREGETWVGVDAFGEGGAETTKAQVETSNGILIGIGDVLQVPPDLATVISSHPSLSYLTNILTPETIEFLNTTSELTLFLPVDSAWQALPHYERLYLESKYASDDLTRIVNMHAVAGKSLSYSKSFRSGLNLTTIDGPKLRITYSEEDKKTKVSSAELLEPDVYAANGVIHTVSSLLVPKGALRFTLEKYLLVLNCTSFVSLLHSVDLTPLINDTDTHWTILAPRDDVMELWGHNNLPPRGSEELKKMLQYHFIPGKWSPEKLKDRMLLETALVEEGMGDGRQVLSVDVSEHEKGKERSKSVGFAGAGTIGDPVLVNNTLIYFISRPLVPPIDPLTTALSSLDLSSFLAAVFSTNLAEKLKYTPRTTLLIPHNSAFKRLGLLVSAHLLAASSKADLERVIQHHAITGVEYAESLQNGSQRTYGTLEGSDLHVERKKTGSNSSVLLTASGGWPEMRSTLYPKDTLTQTGVIHEVSEILIPRSVDLTVGKLVRAAKGATMASMVSKAGLDWVLNGTAPPEGTPWSDMGLSGAGWTLLCPTDDAFHGINLTQLYADPEILRDIVIQHFIPTQNPSKAPSNLDTPDAFVNNRPLAFDDSTTYTTLLSGTSQSLFADIVFRDMEGEGIVVGIKGARGADGRNDWAHVVSWGRSTTGGGTGGVIQIDRLLMPYYPPKWVQYGGPVAVGIGGIILICVFFYGVRMVWKRDTTEATYEPVGGFGHEDDET</sequence>
<feature type="domain" description="FAS1" evidence="3">
    <location>
        <begin position="215"/>
        <end position="350"/>
    </location>
</feature>
<dbReference type="STRING" id="98765.A0A2R6S5V2"/>
<dbReference type="Pfam" id="PF02469">
    <property type="entry name" value="Fasciclin"/>
    <property type="match status" value="5"/>
</dbReference>
<evidence type="ECO:0000256" key="1">
    <source>
        <dbReference type="SAM" id="Phobius"/>
    </source>
</evidence>
<keyword evidence="1" id="KW-0812">Transmembrane</keyword>
<accession>A0A2R6S5V2</accession>
<dbReference type="EMBL" id="MLYV02000034">
    <property type="protein sequence ID" value="PSS37599.1"/>
    <property type="molecule type" value="Genomic_DNA"/>
</dbReference>
<name>A0A2R6S5V2_9APHY</name>
<feature type="domain" description="FAS1" evidence="3">
    <location>
        <begin position="356"/>
        <end position="501"/>
    </location>
</feature>
<keyword evidence="1" id="KW-1133">Transmembrane helix</keyword>
<evidence type="ECO:0000313" key="5">
    <source>
        <dbReference type="Proteomes" id="UP000186601"/>
    </source>
</evidence>
<dbReference type="OrthoDB" id="14252at2759"/>
<dbReference type="GO" id="GO:0005615">
    <property type="term" value="C:extracellular space"/>
    <property type="evidence" value="ECO:0007669"/>
    <property type="project" value="TreeGrafter"/>
</dbReference>
<organism evidence="4 5">
    <name type="scientific">Hermanssonia centrifuga</name>
    <dbReference type="NCBI Taxonomy" id="98765"/>
    <lineage>
        <taxon>Eukaryota</taxon>
        <taxon>Fungi</taxon>
        <taxon>Dikarya</taxon>
        <taxon>Basidiomycota</taxon>
        <taxon>Agaricomycotina</taxon>
        <taxon>Agaricomycetes</taxon>
        <taxon>Polyporales</taxon>
        <taxon>Meruliaceae</taxon>
        <taxon>Hermanssonia</taxon>
    </lineage>
</organism>
<dbReference type="PANTHER" id="PTHR10900">
    <property type="entry name" value="PERIOSTIN-RELATED"/>
    <property type="match status" value="1"/>
</dbReference>
<keyword evidence="5" id="KW-1185">Reference proteome</keyword>
<evidence type="ECO:0000256" key="2">
    <source>
        <dbReference type="SAM" id="SignalP"/>
    </source>
</evidence>
<dbReference type="Gene3D" id="2.30.180.10">
    <property type="entry name" value="FAS1 domain"/>
    <property type="match status" value="5"/>
</dbReference>
<comment type="caution">
    <text evidence="4">The sequence shown here is derived from an EMBL/GenBank/DDBJ whole genome shotgun (WGS) entry which is preliminary data.</text>
</comment>
<feature type="domain" description="FAS1" evidence="3">
    <location>
        <begin position="504"/>
        <end position="650"/>
    </location>
</feature>
<dbReference type="PANTHER" id="PTHR10900:SF77">
    <property type="entry name" value="FI19380P1"/>
    <property type="match status" value="1"/>
</dbReference>
<feature type="transmembrane region" description="Helical" evidence="1">
    <location>
        <begin position="845"/>
        <end position="869"/>
    </location>
</feature>
<reference evidence="4 5" key="1">
    <citation type="submission" date="2018-02" db="EMBL/GenBank/DDBJ databases">
        <title>Genome sequence of the basidiomycete white-rot fungus Phlebia centrifuga.</title>
        <authorList>
            <person name="Granchi Z."/>
            <person name="Peng M."/>
            <person name="de Vries R.P."/>
            <person name="Hilden K."/>
            <person name="Makela M.R."/>
            <person name="Grigoriev I."/>
            <person name="Riley R."/>
        </authorList>
    </citation>
    <scope>NUCLEOTIDE SEQUENCE [LARGE SCALE GENOMIC DNA]</scope>
    <source>
        <strain evidence="4 5">FBCC195</strain>
    </source>
</reference>
<dbReference type="AlphaFoldDB" id="A0A2R6S5V2"/>
<evidence type="ECO:0000313" key="4">
    <source>
        <dbReference type="EMBL" id="PSS37599.1"/>
    </source>
</evidence>
<dbReference type="SMART" id="SM00554">
    <property type="entry name" value="FAS1"/>
    <property type="match status" value="5"/>
</dbReference>
<proteinExistence type="predicted"/>
<gene>
    <name evidence="4" type="ORF">PHLCEN_2v526</name>
</gene>
<dbReference type="Proteomes" id="UP000186601">
    <property type="component" value="Unassembled WGS sequence"/>
</dbReference>
<feature type="signal peptide" evidence="2">
    <location>
        <begin position="1"/>
        <end position="20"/>
    </location>
</feature>
<evidence type="ECO:0000259" key="3">
    <source>
        <dbReference type="PROSITE" id="PS50213"/>
    </source>
</evidence>
<dbReference type="InterPro" id="IPR036378">
    <property type="entry name" value="FAS1_dom_sf"/>
</dbReference>
<keyword evidence="2" id="KW-0732">Signal</keyword>
<dbReference type="InterPro" id="IPR050904">
    <property type="entry name" value="Adhesion/Biosynth-related"/>
</dbReference>
<dbReference type="SUPFAM" id="SSF82153">
    <property type="entry name" value="FAS1 domain"/>
    <property type="match status" value="5"/>
</dbReference>